<evidence type="ECO:0000259" key="2">
    <source>
        <dbReference type="Pfam" id="PF00248"/>
    </source>
</evidence>
<gene>
    <name evidence="3" type="ORF">IAC50_02180</name>
</gene>
<reference evidence="3" key="1">
    <citation type="submission" date="2020-10" db="EMBL/GenBank/DDBJ databases">
        <authorList>
            <person name="Gilroy R."/>
        </authorList>
    </citation>
    <scope>NUCLEOTIDE SEQUENCE</scope>
    <source>
        <strain evidence="3">ChiHcec3-6078</strain>
    </source>
</reference>
<dbReference type="Pfam" id="PF00248">
    <property type="entry name" value="Aldo_ket_red"/>
    <property type="match status" value="1"/>
</dbReference>
<protein>
    <submittedName>
        <fullName evidence="3">Aldo/keto reductase</fullName>
    </submittedName>
</protein>
<dbReference type="InterPro" id="IPR050791">
    <property type="entry name" value="Aldo-Keto_reductase"/>
</dbReference>
<dbReference type="AlphaFoldDB" id="A0A9D1HZQ2"/>
<dbReference type="PANTHER" id="PTHR43625">
    <property type="entry name" value="AFLATOXIN B1 ALDEHYDE REDUCTASE"/>
    <property type="match status" value="1"/>
</dbReference>
<sequence length="337" mass="37609">MKKRILGKDLEVSAIGLGCMGMSHAYGPPSDEKKMGELLAAAVDMGYTFFDTAEVYGTPEDPHHNEKLLGKALKPFRNHIKIASKCGIRFDESSEKVNKPLIPDGRPERVKASAEGSLRRLKTDHIDLYYIHRVDPDIPIEETAGAMADLIRDGKITHWGISEADEETIRRAHRVCPLTAVQNRYSMMYRSYESLFDLLEELSIGFVAFSPLANGFLTGKYGKGSRFEDGSDYRSIMPQFSKEGMEKNRELISRIGELAEEKDATPAQISLAWMLAKRPWIVPIPGTRKYQRLAENEGAARISLTEEEVKAIDHMLDEVPMSQVFGGTGTAKEKGGK</sequence>
<reference evidence="3" key="2">
    <citation type="journal article" date="2021" name="PeerJ">
        <title>Extensive microbial diversity within the chicken gut microbiome revealed by metagenomics and culture.</title>
        <authorList>
            <person name="Gilroy R."/>
            <person name="Ravi A."/>
            <person name="Getino M."/>
            <person name="Pursley I."/>
            <person name="Horton D.L."/>
            <person name="Alikhan N.F."/>
            <person name="Baker D."/>
            <person name="Gharbi K."/>
            <person name="Hall N."/>
            <person name="Watson M."/>
            <person name="Adriaenssens E.M."/>
            <person name="Foster-Nyarko E."/>
            <person name="Jarju S."/>
            <person name="Secka A."/>
            <person name="Antonio M."/>
            <person name="Oren A."/>
            <person name="Chaudhuri R.R."/>
            <person name="La Ragione R."/>
            <person name="Hildebrand F."/>
            <person name="Pallen M.J."/>
        </authorList>
    </citation>
    <scope>NUCLEOTIDE SEQUENCE</scope>
    <source>
        <strain evidence="3">ChiHcec3-6078</strain>
    </source>
</reference>
<dbReference type="EMBL" id="DVMP01000046">
    <property type="protein sequence ID" value="HIU25292.1"/>
    <property type="molecule type" value="Genomic_DNA"/>
</dbReference>
<dbReference type="PANTHER" id="PTHR43625:SF77">
    <property type="entry name" value="ALDO-KETO REDUCTASE"/>
    <property type="match status" value="1"/>
</dbReference>
<evidence type="ECO:0000313" key="4">
    <source>
        <dbReference type="Proteomes" id="UP000824090"/>
    </source>
</evidence>
<dbReference type="CDD" id="cd19078">
    <property type="entry name" value="AKR_AKR13C1_2"/>
    <property type="match status" value="1"/>
</dbReference>
<keyword evidence="1" id="KW-0560">Oxidoreductase</keyword>
<accession>A0A9D1HZQ2</accession>
<dbReference type="Proteomes" id="UP000824090">
    <property type="component" value="Unassembled WGS sequence"/>
</dbReference>
<dbReference type="Gene3D" id="3.20.20.100">
    <property type="entry name" value="NADP-dependent oxidoreductase domain"/>
    <property type="match status" value="1"/>
</dbReference>
<dbReference type="SUPFAM" id="SSF51430">
    <property type="entry name" value="NAD(P)-linked oxidoreductase"/>
    <property type="match status" value="1"/>
</dbReference>
<evidence type="ECO:0000313" key="3">
    <source>
        <dbReference type="EMBL" id="HIU25292.1"/>
    </source>
</evidence>
<dbReference type="InterPro" id="IPR023210">
    <property type="entry name" value="NADP_OxRdtase_dom"/>
</dbReference>
<name>A0A9D1HZQ2_9FIRM</name>
<dbReference type="InterPro" id="IPR036812">
    <property type="entry name" value="NAD(P)_OxRdtase_dom_sf"/>
</dbReference>
<evidence type="ECO:0000256" key="1">
    <source>
        <dbReference type="ARBA" id="ARBA00023002"/>
    </source>
</evidence>
<dbReference type="GO" id="GO:0016491">
    <property type="term" value="F:oxidoreductase activity"/>
    <property type="evidence" value="ECO:0007669"/>
    <property type="project" value="UniProtKB-KW"/>
</dbReference>
<dbReference type="GO" id="GO:0005737">
    <property type="term" value="C:cytoplasm"/>
    <property type="evidence" value="ECO:0007669"/>
    <property type="project" value="TreeGrafter"/>
</dbReference>
<organism evidence="3 4">
    <name type="scientific">Candidatus Allocopromorpha excrementigallinarum</name>
    <dbReference type="NCBI Taxonomy" id="2840742"/>
    <lineage>
        <taxon>Bacteria</taxon>
        <taxon>Bacillati</taxon>
        <taxon>Bacillota</taxon>
        <taxon>Clostridia</taxon>
        <taxon>Eubacteriales</taxon>
        <taxon>Eubacteriaceae</taxon>
        <taxon>Eubacteriaceae incertae sedis</taxon>
        <taxon>Candidatus Allocopromorpha</taxon>
    </lineage>
</organism>
<comment type="caution">
    <text evidence="3">The sequence shown here is derived from an EMBL/GenBank/DDBJ whole genome shotgun (WGS) entry which is preliminary data.</text>
</comment>
<proteinExistence type="predicted"/>
<feature type="domain" description="NADP-dependent oxidoreductase" evidence="2">
    <location>
        <begin position="15"/>
        <end position="315"/>
    </location>
</feature>